<comment type="caution">
    <text evidence="1">The sequence shown here is derived from an EMBL/GenBank/DDBJ whole genome shotgun (WGS) entry which is preliminary data.</text>
</comment>
<dbReference type="AlphaFoldDB" id="A0A9P0P798"/>
<name>A0A9P0P798_ACAOB</name>
<accession>A0A9P0P798</accession>
<protein>
    <submittedName>
        <fullName evidence="1">Uncharacterized protein</fullName>
    </submittedName>
</protein>
<dbReference type="EMBL" id="CAKOFQ010006788">
    <property type="protein sequence ID" value="CAH1971690.1"/>
    <property type="molecule type" value="Genomic_DNA"/>
</dbReference>
<gene>
    <name evidence="1" type="ORF">ACAOBT_LOCUS9555</name>
</gene>
<reference evidence="1" key="1">
    <citation type="submission" date="2022-03" db="EMBL/GenBank/DDBJ databases">
        <authorList>
            <person name="Sayadi A."/>
        </authorList>
    </citation>
    <scope>NUCLEOTIDE SEQUENCE</scope>
</reference>
<organism evidence="1 2">
    <name type="scientific">Acanthoscelides obtectus</name>
    <name type="common">Bean weevil</name>
    <name type="synonym">Bruchus obtectus</name>
    <dbReference type="NCBI Taxonomy" id="200917"/>
    <lineage>
        <taxon>Eukaryota</taxon>
        <taxon>Metazoa</taxon>
        <taxon>Ecdysozoa</taxon>
        <taxon>Arthropoda</taxon>
        <taxon>Hexapoda</taxon>
        <taxon>Insecta</taxon>
        <taxon>Pterygota</taxon>
        <taxon>Neoptera</taxon>
        <taxon>Endopterygota</taxon>
        <taxon>Coleoptera</taxon>
        <taxon>Polyphaga</taxon>
        <taxon>Cucujiformia</taxon>
        <taxon>Chrysomeloidea</taxon>
        <taxon>Chrysomelidae</taxon>
        <taxon>Bruchinae</taxon>
        <taxon>Bruchini</taxon>
        <taxon>Acanthoscelides</taxon>
    </lineage>
</organism>
<dbReference type="Proteomes" id="UP001152888">
    <property type="component" value="Unassembled WGS sequence"/>
</dbReference>
<sequence>MLQKLFKMVMHIVVLKTMCRVEQQAISVRLFASLCPRKNNLGALNGVIAVAKRSASTSYPWRMLPIQMFSYNSRKVCGSTHHMLRRLISSRSWSRSANSVLKKSKNHWPSILGGGLTEPTKTPSIIAALMFTLNPCWKVLSRTA</sequence>
<proteinExistence type="predicted"/>
<evidence type="ECO:0000313" key="2">
    <source>
        <dbReference type="Proteomes" id="UP001152888"/>
    </source>
</evidence>
<keyword evidence="2" id="KW-1185">Reference proteome</keyword>
<evidence type="ECO:0000313" key="1">
    <source>
        <dbReference type="EMBL" id="CAH1971690.1"/>
    </source>
</evidence>